<dbReference type="GO" id="GO:0003677">
    <property type="term" value="F:DNA binding"/>
    <property type="evidence" value="ECO:0007669"/>
    <property type="project" value="UniProtKB-KW"/>
</dbReference>
<dbReference type="PANTHER" id="PTHR38445">
    <property type="entry name" value="HTH-TYPE TRANSCRIPTIONAL REPRESSOR YTRA"/>
    <property type="match status" value="1"/>
</dbReference>
<dbReference type="Pfam" id="PF00392">
    <property type="entry name" value="GntR"/>
    <property type="match status" value="1"/>
</dbReference>
<dbReference type="Gene3D" id="1.10.10.10">
    <property type="entry name" value="Winged helix-like DNA-binding domain superfamily/Winged helix DNA-binding domain"/>
    <property type="match status" value="1"/>
</dbReference>
<organism evidence="5 6">
    <name type="scientific">Carboxylicivirga sediminis</name>
    <dbReference type="NCBI Taxonomy" id="2006564"/>
    <lineage>
        <taxon>Bacteria</taxon>
        <taxon>Pseudomonadati</taxon>
        <taxon>Bacteroidota</taxon>
        <taxon>Bacteroidia</taxon>
        <taxon>Marinilabiliales</taxon>
        <taxon>Marinilabiliaceae</taxon>
        <taxon>Carboxylicivirga</taxon>
    </lineage>
</organism>
<keyword evidence="3" id="KW-0804">Transcription</keyword>
<sequence length="126" mass="14749">MMEFKNNKGIFQQIADNICERILSGDYAPGDKVQSVRQLATQLGVNQNTIMRTFLELQHSNIVENRRGIGYFVTENAPDTIREFRKEEFTKEILPTFIQQVKLLRITKTELEPLFNQLKENEDENK</sequence>
<reference evidence="5" key="1">
    <citation type="journal article" date="2018" name="Int. J. Syst. Evol. Microbiol.">
        <title>Carboxylicivirga sediminis sp. nov., isolated from coastal sediment.</title>
        <authorList>
            <person name="Wang F.Q."/>
            <person name="Ren L.H."/>
            <person name="Zou R.J."/>
            <person name="Sun Y.Z."/>
            <person name="Liu X.J."/>
            <person name="Jiang F."/>
            <person name="Liu L.J."/>
        </authorList>
    </citation>
    <scope>NUCLEOTIDE SEQUENCE</scope>
    <source>
        <strain evidence="5">JR1</strain>
    </source>
</reference>
<dbReference type="Proteomes" id="UP000679220">
    <property type="component" value="Unassembled WGS sequence"/>
</dbReference>
<dbReference type="EMBL" id="JAGTAR010000023">
    <property type="protein sequence ID" value="MBR8536814.1"/>
    <property type="molecule type" value="Genomic_DNA"/>
</dbReference>
<evidence type="ECO:0000259" key="4">
    <source>
        <dbReference type="PROSITE" id="PS50949"/>
    </source>
</evidence>
<dbReference type="PANTHER" id="PTHR38445:SF10">
    <property type="entry name" value="GNTR-FAMILY TRANSCRIPTIONAL REGULATOR"/>
    <property type="match status" value="1"/>
</dbReference>
<dbReference type="RefSeq" id="WP_212191842.1">
    <property type="nucleotide sequence ID" value="NZ_JAGTAR010000023.1"/>
</dbReference>
<dbReference type="PROSITE" id="PS50949">
    <property type="entry name" value="HTH_GNTR"/>
    <property type="match status" value="1"/>
</dbReference>
<evidence type="ECO:0000256" key="2">
    <source>
        <dbReference type="ARBA" id="ARBA00023125"/>
    </source>
</evidence>
<evidence type="ECO:0000256" key="3">
    <source>
        <dbReference type="ARBA" id="ARBA00023163"/>
    </source>
</evidence>
<comment type="caution">
    <text evidence="5">The sequence shown here is derived from an EMBL/GenBank/DDBJ whole genome shotgun (WGS) entry which is preliminary data.</text>
</comment>
<gene>
    <name evidence="5" type="ORF">KDU71_14665</name>
</gene>
<dbReference type="AlphaFoldDB" id="A0A941F5J1"/>
<dbReference type="InterPro" id="IPR036390">
    <property type="entry name" value="WH_DNA-bd_sf"/>
</dbReference>
<dbReference type="GO" id="GO:0003700">
    <property type="term" value="F:DNA-binding transcription factor activity"/>
    <property type="evidence" value="ECO:0007669"/>
    <property type="project" value="InterPro"/>
</dbReference>
<dbReference type="SMART" id="SM00345">
    <property type="entry name" value="HTH_GNTR"/>
    <property type="match status" value="1"/>
</dbReference>
<dbReference type="Gene3D" id="1.10.287.100">
    <property type="match status" value="1"/>
</dbReference>
<dbReference type="CDD" id="cd07377">
    <property type="entry name" value="WHTH_GntR"/>
    <property type="match status" value="1"/>
</dbReference>
<feature type="domain" description="HTH gntR-type" evidence="4">
    <location>
        <begin position="8"/>
        <end position="76"/>
    </location>
</feature>
<keyword evidence="6" id="KW-1185">Reference proteome</keyword>
<accession>A0A941F5J1</accession>
<protein>
    <submittedName>
        <fullName evidence="5">GntR family transcriptional regulator</fullName>
    </submittedName>
</protein>
<evidence type="ECO:0000256" key="1">
    <source>
        <dbReference type="ARBA" id="ARBA00023015"/>
    </source>
</evidence>
<evidence type="ECO:0000313" key="6">
    <source>
        <dbReference type="Proteomes" id="UP000679220"/>
    </source>
</evidence>
<proteinExistence type="predicted"/>
<name>A0A941F5J1_9BACT</name>
<dbReference type="InterPro" id="IPR000524">
    <property type="entry name" value="Tscrpt_reg_HTH_GntR"/>
</dbReference>
<evidence type="ECO:0000313" key="5">
    <source>
        <dbReference type="EMBL" id="MBR8536814.1"/>
    </source>
</evidence>
<reference evidence="5" key="2">
    <citation type="submission" date="2021-04" db="EMBL/GenBank/DDBJ databases">
        <authorList>
            <person name="Zhang T."/>
            <person name="Zhang Y."/>
            <person name="Lu D."/>
            <person name="Zuo D."/>
            <person name="Du Z."/>
        </authorList>
    </citation>
    <scope>NUCLEOTIDE SEQUENCE</scope>
    <source>
        <strain evidence="5">JR1</strain>
    </source>
</reference>
<keyword evidence="1" id="KW-0805">Transcription regulation</keyword>
<dbReference type="SUPFAM" id="SSF46785">
    <property type="entry name" value="Winged helix' DNA-binding domain"/>
    <property type="match status" value="1"/>
</dbReference>
<keyword evidence="2" id="KW-0238">DNA-binding</keyword>
<dbReference type="InterPro" id="IPR036388">
    <property type="entry name" value="WH-like_DNA-bd_sf"/>
</dbReference>